<feature type="domain" description="DUF4470" evidence="1">
    <location>
        <begin position="109"/>
        <end position="188"/>
    </location>
</feature>
<evidence type="ECO:0000313" key="3">
    <source>
        <dbReference type="Proteomes" id="UP000054549"/>
    </source>
</evidence>
<dbReference type="HOGENOM" id="CLU_1365944_0_0_1"/>
<gene>
    <name evidence="2" type="ORF">M378DRAFT_967615</name>
</gene>
<dbReference type="InterPro" id="IPR027974">
    <property type="entry name" value="DUF4470"/>
</dbReference>
<dbReference type="AlphaFoldDB" id="A0A0C2SAH0"/>
<evidence type="ECO:0000259" key="1">
    <source>
        <dbReference type="Pfam" id="PF14737"/>
    </source>
</evidence>
<dbReference type="EMBL" id="KN818309">
    <property type="protein sequence ID" value="KIL59815.1"/>
    <property type="molecule type" value="Genomic_DNA"/>
</dbReference>
<dbReference type="Proteomes" id="UP000054549">
    <property type="component" value="Unassembled WGS sequence"/>
</dbReference>
<protein>
    <recommendedName>
        <fullName evidence="1">DUF4470 domain-containing protein</fullName>
    </recommendedName>
</protein>
<sequence length="200" mass="22123">MAYGLGSGVNGITVSVLPCANATGRGHTLKLCPNAGLLTCSKCSSVKVTVLRELRYPVLTRPCSSNSMLLFTALFVRTYFLMVIGRCCTIESALGKKPVQIQLPTRHVLWSSSSAFDCIQLNFNEGLDAKDVNFRLCFADSPDILNLVQTVNNLPRHYRGKCDILLNYVDAIVTNRNLLILYALLSQALLSKKQQSWQHI</sequence>
<accession>A0A0C2SAH0</accession>
<dbReference type="InParanoid" id="A0A0C2SAH0"/>
<reference evidence="2 3" key="1">
    <citation type="submission" date="2014-04" db="EMBL/GenBank/DDBJ databases">
        <title>Evolutionary Origins and Diversification of the Mycorrhizal Mutualists.</title>
        <authorList>
            <consortium name="DOE Joint Genome Institute"/>
            <consortium name="Mycorrhizal Genomics Consortium"/>
            <person name="Kohler A."/>
            <person name="Kuo A."/>
            <person name="Nagy L.G."/>
            <person name="Floudas D."/>
            <person name="Copeland A."/>
            <person name="Barry K.W."/>
            <person name="Cichocki N."/>
            <person name="Veneault-Fourrey C."/>
            <person name="LaButti K."/>
            <person name="Lindquist E.A."/>
            <person name="Lipzen A."/>
            <person name="Lundell T."/>
            <person name="Morin E."/>
            <person name="Murat C."/>
            <person name="Riley R."/>
            <person name="Ohm R."/>
            <person name="Sun H."/>
            <person name="Tunlid A."/>
            <person name="Henrissat B."/>
            <person name="Grigoriev I.V."/>
            <person name="Hibbett D.S."/>
            <person name="Martin F."/>
        </authorList>
    </citation>
    <scope>NUCLEOTIDE SEQUENCE [LARGE SCALE GENOMIC DNA]</scope>
    <source>
        <strain evidence="2 3">Koide BX008</strain>
    </source>
</reference>
<name>A0A0C2SAH0_AMAMK</name>
<organism evidence="2 3">
    <name type="scientific">Amanita muscaria (strain Koide BX008)</name>
    <dbReference type="NCBI Taxonomy" id="946122"/>
    <lineage>
        <taxon>Eukaryota</taxon>
        <taxon>Fungi</taxon>
        <taxon>Dikarya</taxon>
        <taxon>Basidiomycota</taxon>
        <taxon>Agaricomycotina</taxon>
        <taxon>Agaricomycetes</taxon>
        <taxon>Agaricomycetidae</taxon>
        <taxon>Agaricales</taxon>
        <taxon>Pluteineae</taxon>
        <taxon>Amanitaceae</taxon>
        <taxon>Amanita</taxon>
    </lineage>
</organism>
<dbReference type="OrthoDB" id="5282002at2759"/>
<keyword evidence="3" id="KW-1185">Reference proteome</keyword>
<proteinExistence type="predicted"/>
<evidence type="ECO:0000313" key="2">
    <source>
        <dbReference type="EMBL" id="KIL59815.1"/>
    </source>
</evidence>
<dbReference type="Pfam" id="PF14737">
    <property type="entry name" value="DUF4470"/>
    <property type="match status" value="1"/>
</dbReference>